<dbReference type="NCBIfam" id="TIGR01451">
    <property type="entry name" value="B_ant_repeat"/>
    <property type="match status" value="6"/>
</dbReference>
<feature type="domain" description="DUF7927" evidence="5">
    <location>
        <begin position="463"/>
        <end position="582"/>
    </location>
</feature>
<dbReference type="InterPro" id="IPR047589">
    <property type="entry name" value="DUF11_rpt"/>
</dbReference>
<evidence type="ECO:0000259" key="3">
    <source>
        <dbReference type="Pfam" id="PF18651"/>
    </source>
</evidence>
<dbReference type="Pfam" id="PF18651">
    <property type="entry name" value="CshA_NR2"/>
    <property type="match status" value="1"/>
</dbReference>
<feature type="domain" description="DUF7927" evidence="5">
    <location>
        <begin position="605"/>
        <end position="713"/>
    </location>
</feature>
<feature type="domain" description="DUF7927" evidence="5">
    <location>
        <begin position="1376"/>
        <end position="1498"/>
    </location>
</feature>
<keyword evidence="2" id="KW-1133">Transmembrane helix</keyword>
<accession>A0A0F0LBQ9</accession>
<feature type="domain" description="GEVED" evidence="4">
    <location>
        <begin position="378"/>
        <end position="457"/>
    </location>
</feature>
<organism evidence="6 7">
    <name type="scientific">Microbacterium oxydans</name>
    <dbReference type="NCBI Taxonomy" id="82380"/>
    <lineage>
        <taxon>Bacteria</taxon>
        <taxon>Bacillati</taxon>
        <taxon>Actinomycetota</taxon>
        <taxon>Actinomycetes</taxon>
        <taxon>Micrococcales</taxon>
        <taxon>Microbacteriaceae</taxon>
        <taxon>Microbacterium</taxon>
    </lineage>
</organism>
<feature type="domain" description="DUF7927" evidence="5">
    <location>
        <begin position="868"/>
        <end position="997"/>
    </location>
</feature>
<feature type="domain" description="DUF7927" evidence="5">
    <location>
        <begin position="1001"/>
        <end position="1117"/>
    </location>
</feature>
<dbReference type="NCBIfam" id="TIGR01167">
    <property type="entry name" value="LPXTG_anchor"/>
    <property type="match status" value="1"/>
</dbReference>
<feature type="region of interest" description="Disordered" evidence="1">
    <location>
        <begin position="570"/>
        <end position="592"/>
    </location>
</feature>
<dbReference type="Proteomes" id="UP000033640">
    <property type="component" value="Unassembled WGS sequence"/>
</dbReference>
<evidence type="ECO:0000313" key="7">
    <source>
        <dbReference type="Proteomes" id="UP000033640"/>
    </source>
</evidence>
<evidence type="ECO:0000259" key="5">
    <source>
        <dbReference type="Pfam" id="PF25549"/>
    </source>
</evidence>
<dbReference type="InterPro" id="IPR051172">
    <property type="entry name" value="Chlamydia_OmcB"/>
</dbReference>
<reference evidence="6 7" key="1">
    <citation type="submission" date="2015-02" db="EMBL/GenBank/DDBJ databases">
        <title>Draft genome sequences of ten Microbacterium spp. with emphasis on heavy metal contaminated environments.</title>
        <authorList>
            <person name="Corretto E."/>
        </authorList>
    </citation>
    <scope>NUCLEOTIDE SEQUENCE [LARGE SCALE GENOMIC DNA]</scope>
    <source>
        <strain evidence="6 7">BEL4b</strain>
    </source>
</reference>
<feature type="domain" description="DUF7927" evidence="5">
    <location>
        <begin position="1759"/>
        <end position="1871"/>
    </location>
</feature>
<dbReference type="Gene3D" id="2.60.40.10">
    <property type="entry name" value="Immunoglobulins"/>
    <property type="match status" value="2"/>
</dbReference>
<keyword evidence="2" id="KW-0812">Transmembrane</keyword>
<sequence length="1920" mass="194944">MTSGGALRAPRTRFCLSVVLSFVLAGGALTAIPIVFDAEAAHAEYAAGGSGRLLDSLDWFEWGEPDAAIPAEGATRTNTRVIDGQTLATTCTVSNITGGPLSAYRPGDWAGDALDDLYNVGGTDGANQLVAGLSNLDSGDTIDFRFSCAVTLDGVAVPLRGLVVADAEASNWPNGAEPGTFPEYIQATPRQPAVWRIIDRHTAADCATDGLGLLSADNTLRLRPDGRECFFSTGEPGPMAVGFMDGATSADIQIKGARRSAIALGVMLQTDFGDAPSSYGEAGALFEPTWQGGTMPVGETVISSDSFGLATQGQPNTRLGATVDAESVYQGSPDALGDDVNGNAASDEDAIDPIGLLSVTPGDTHTLPGVRCTGPGFVSGWIDWNGNGVFDTGERSDVVPCVGTTEVALTWTVPMDTVDSLGDDSTFLRLRIADTAESAGEPRGLATSGEVEDHALNVQIPQLSVDKPSDATADTRVGDVVTYSVTATNTGASAFTDEYPAIVFDDLAGVLDDATYNDDATASVAGALSYAQPLIAWSGSLDAGASVTITYTVTIRAGGDRDVRNVAWRPVDPENPVTPACDADGGTDPSTGEPCAVEQYPLPALTIDKSADQTALPAVGAEVEYSITVTNVGPGAYTASAPASATDDLTSVLDDATFDDASLTADVGSASRNGNTLSWNGALAAGASATITYSVTYTGEGDNTLTNLACVPTDEVGVGLVRCDTVTIPGAGLTQWKTASPSSDPVVAGSTITYTLFFDNDGQSAADVDAIDDLTHVLDDATVTTEPASADGLAVVRDGARISVTGSVPAGERYTVTYTVTALPDADRGDSIAANFLLAPGETPPTGPVCEPTNPARPDCTVTPITGVTYAKTVEASETPVVEGTELAYTITVRNTGATVVDVDRDDSLVDVLDDATLTVDPESDTSSVTVDGPTDDILAIRGTLAAGETARITYTVTVKAVSDRGDSSADNFLVVPGTTPPAECDPATVQCTVTPIASFTVSKTADVATTAPGGVVTYTVTLTNTGQFPYTDAVPASFSDDLSAVLDDATYNGDITAGGAVAGDELTWTGALAVGATVTVTYSVTVNAPATGDGTLANAVVPTAPGGECDPDGECIVETPMASFTVAKSADATTAMPGDVVEYTVTVTNTGDVDYTDAAPASFTDDLSGVLDDAAYNGDASAGASVTGTTLTWSGELAAGEAIEVTYSVTVNDPITGDQDLLNTVVPTAPGGTCDAEGGCATTTPVASYTVDKSVDTTSTLPGGVVTYTVTVTNTSSVDYTDTAPASVTDDLSGVLDDAVYNDDASSGATVTGSTLTWSGALPAGESLDITYSVTVDDPVTGDFLLHNAVSPTGPGGTCADVCETVTPIGSFHVVKSTDSTEVVPGQTVTYTITVTNIGQAAYTDVAPAAFSDDLSAVLDDATYNGDVASSTGAGVVYAAPSLGWSGALGIGEVVTITYSVTVNDPASGDRSLENAVVTPPGTGGNCESGSTDPDCVANVPAGSFTVEKTVSPGAVLPGDVVTYTITVTNTGKVAYTADQPAAFADDLSRVLDDATYNDDVSLGGSVAGTTLTWSRPLAVGEIVQVTYSVTVNDPVTGDFILRNVVAPSAPGGACGEAGCVTNTPIASFTVQKSADTDSVVLGGVVTYAITVTNTGKVPYTDADPASFSDDLTGVLDDATYNGDVTNGATVFGGTVDWSGPLQVGEETTVTYSVTVNQPATGDRLLRNVVVPDGPGGTCSEDCVVETPIAAFTVAKQVSRASAAVGDTITYTITVANTGRVPYTEDEPASFTEDLTSALKIATYNGDATNGATYDRPVLSWQGAVDVGGTVSVTYSVTLRDVGAIRNVVITPVESGANCAPESMDPDCVTVTTAVPPGLANTGGAAWIGGGVAGALLLVLGFLFLARRRRETQLDPGEL</sequence>
<dbReference type="Pfam" id="PF25549">
    <property type="entry name" value="DUF7927"/>
    <property type="match status" value="11"/>
</dbReference>
<dbReference type="PANTHER" id="PTHR34819">
    <property type="entry name" value="LARGE CYSTEINE-RICH PERIPLASMIC PROTEIN OMCB"/>
    <property type="match status" value="1"/>
</dbReference>
<dbReference type="PATRIC" id="fig|82380.11.peg.1286"/>
<name>A0A0F0LBQ9_9MICO</name>
<dbReference type="InterPro" id="IPR013783">
    <property type="entry name" value="Ig-like_fold"/>
</dbReference>
<evidence type="ECO:0000313" key="6">
    <source>
        <dbReference type="EMBL" id="KJL30109.1"/>
    </source>
</evidence>
<dbReference type="Pfam" id="PF20009">
    <property type="entry name" value="GEVED"/>
    <property type="match status" value="1"/>
</dbReference>
<feature type="domain" description="DUF7927" evidence="5">
    <location>
        <begin position="733"/>
        <end position="865"/>
    </location>
</feature>
<dbReference type="InterPro" id="IPR057687">
    <property type="entry name" value="DUF7927"/>
</dbReference>
<feature type="domain" description="DUF7927" evidence="5">
    <location>
        <begin position="1507"/>
        <end position="1612"/>
    </location>
</feature>
<protein>
    <recommendedName>
        <fullName evidence="8">DUF11 domain-containing protein</fullName>
    </recommendedName>
</protein>
<dbReference type="GO" id="GO:0005975">
    <property type="term" value="P:carbohydrate metabolic process"/>
    <property type="evidence" value="ECO:0007669"/>
    <property type="project" value="UniProtKB-ARBA"/>
</dbReference>
<feature type="domain" description="Surface adhesin CshA non-repetitive" evidence="3">
    <location>
        <begin position="55"/>
        <end position="267"/>
    </location>
</feature>
<dbReference type="PANTHER" id="PTHR34819:SF3">
    <property type="entry name" value="CELL SURFACE PROTEIN"/>
    <property type="match status" value="1"/>
</dbReference>
<feature type="domain" description="DUF7927" evidence="5">
    <location>
        <begin position="1127"/>
        <end position="1246"/>
    </location>
</feature>
<gene>
    <name evidence="6" type="ORF">RS83_01251</name>
</gene>
<comment type="caution">
    <text evidence="6">The sequence shown here is derived from an EMBL/GenBank/DDBJ whole genome shotgun (WGS) entry which is preliminary data.</text>
</comment>
<keyword evidence="2" id="KW-0472">Membrane</keyword>
<dbReference type="InterPro" id="IPR045474">
    <property type="entry name" value="GEVED"/>
</dbReference>
<evidence type="ECO:0000256" key="2">
    <source>
        <dbReference type="SAM" id="Phobius"/>
    </source>
</evidence>
<dbReference type="EMBL" id="JYIW01000021">
    <property type="protein sequence ID" value="KJL30109.1"/>
    <property type="molecule type" value="Genomic_DNA"/>
</dbReference>
<feature type="domain" description="DUF7927" evidence="5">
    <location>
        <begin position="1631"/>
        <end position="1745"/>
    </location>
</feature>
<dbReference type="InterPro" id="IPR040683">
    <property type="entry name" value="CshA_NR2"/>
</dbReference>
<evidence type="ECO:0000256" key="1">
    <source>
        <dbReference type="SAM" id="MobiDB-lite"/>
    </source>
</evidence>
<feature type="transmembrane region" description="Helical" evidence="2">
    <location>
        <begin position="1886"/>
        <end position="1907"/>
    </location>
</feature>
<feature type="domain" description="DUF7927" evidence="5">
    <location>
        <begin position="1250"/>
        <end position="1366"/>
    </location>
</feature>
<proteinExistence type="predicted"/>
<evidence type="ECO:0008006" key="8">
    <source>
        <dbReference type="Google" id="ProtNLM"/>
    </source>
</evidence>
<evidence type="ECO:0000259" key="4">
    <source>
        <dbReference type="Pfam" id="PF20009"/>
    </source>
</evidence>